<evidence type="ECO:0000313" key="14">
    <source>
        <dbReference type="WBParaSite" id="MBELARI_LOCUS10224"/>
    </source>
</evidence>
<name>A0AAF3J1F3_9BILA</name>
<evidence type="ECO:0000259" key="11">
    <source>
        <dbReference type="Pfam" id="PF09606"/>
    </source>
</evidence>
<comment type="subcellular location">
    <subcellularLocation>
        <location evidence="1 9">Nucleus</location>
    </subcellularLocation>
</comment>
<dbReference type="Proteomes" id="UP000887575">
    <property type="component" value="Unassembled WGS sequence"/>
</dbReference>
<dbReference type="Pfam" id="PF21539">
    <property type="entry name" value="Med15_C"/>
    <property type="match status" value="1"/>
</dbReference>
<dbReference type="InterPro" id="IPR036529">
    <property type="entry name" value="KIX_dom_sf"/>
</dbReference>
<protein>
    <recommendedName>
        <fullName evidence="3 9">Mediator of RNA polymerase II transcription subunit 15</fullName>
    </recommendedName>
    <alternativeName>
        <fullName evidence="8 9">Mediator complex subunit 15</fullName>
    </alternativeName>
</protein>
<dbReference type="GO" id="GO:0003712">
    <property type="term" value="F:transcription coregulator activity"/>
    <property type="evidence" value="ECO:0007669"/>
    <property type="project" value="InterPro"/>
</dbReference>
<organism evidence="13 14">
    <name type="scientific">Mesorhabditis belari</name>
    <dbReference type="NCBI Taxonomy" id="2138241"/>
    <lineage>
        <taxon>Eukaryota</taxon>
        <taxon>Metazoa</taxon>
        <taxon>Ecdysozoa</taxon>
        <taxon>Nematoda</taxon>
        <taxon>Chromadorea</taxon>
        <taxon>Rhabditida</taxon>
        <taxon>Rhabditina</taxon>
        <taxon>Rhabditomorpha</taxon>
        <taxon>Rhabditoidea</taxon>
        <taxon>Rhabditidae</taxon>
        <taxon>Mesorhabditinae</taxon>
        <taxon>Mesorhabditis</taxon>
    </lineage>
</organism>
<dbReference type="AlphaFoldDB" id="A0AAF3J1F3"/>
<feature type="compositionally biased region" description="Low complexity" evidence="10">
    <location>
        <begin position="632"/>
        <end position="647"/>
    </location>
</feature>
<evidence type="ECO:0000256" key="4">
    <source>
        <dbReference type="ARBA" id="ARBA00023015"/>
    </source>
</evidence>
<feature type="compositionally biased region" description="Polar residues" evidence="10">
    <location>
        <begin position="239"/>
        <end position="258"/>
    </location>
</feature>
<dbReference type="InterPro" id="IPR048386">
    <property type="entry name" value="Med15_C"/>
</dbReference>
<comment type="similarity">
    <text evidence="2 9">Belongs to the Mediator complex subunit 15 family.</text>
</comment>
<keyword evidence="7 9" id="KW-0539">Nucleus</keyword>
<evidence type="ECO:0000256" key="5">
    <source>
        <dbReference type="ARBA" id="ARBA00023159"/>
    </source>
</evidence>
<feature type="domain" description="Mediator of RNA polymerase II transcription subunit 15 N-terminal" evidence="11">
    <location>
        <begin position="60"/>
        <end position="132"/>
    </location>
</feature>
<evidence type="ECO:0000256" key="2">
    <source>
        <dbReference type="ARBA" id="ARBA00009807"/>
    </source>
</evidence>
<feature type="compositionally biased region" description="Low complexity" evidence="10">
    <location>
        <begin position="147"/>
        <end position="164"/>
    </location>
</feature>
<feature type="domain" description="ARC105/Med15 mediator subunit C-terminal" evidence="12">
    <location>
        <begin position="688"/>
        <end position="791"/>
    </location>
</feature>
<feature type="compositionally biased region" description="Low complexity" evidence="10">
    <location>
        <begin position="614"/>
        <end position="624"/>
    </location>
</feature>
<feature type="region of interest" description="Disordered" evidence="10">
    <location>
        <begin position="662"/>
        <end position="684"/>
    </location>
</feature>
<evidence type="ECO:0000313" key="13">
    <source>
        <dbReference type="Proteomes" id="UP000887575"/>
    </source>
</evidence>
<feature type="region of interest" description="Disordered" evidence="10">
    <location>
        <begin position="442"/>
        <end position="501"/>
    </location>
</feature>
<evidence type="ECO:0000256" key="7">
    <source>
        <dbReference type="ARBA" id="ARBA00023242"/>
    </source>
</evidence>
<feature type="compositionally biased region" description="Low complexity" evidence="10">
    <location>
        <begin position="479"/>
        <end position="495"/>
    </location>
</feature>
<keyword evidence="5 9" id="KW-0010">Activator</keyword>
<feature type="compositionally biased region" description="Polar residues" evidence="10">
    <location>
        <begin position="175"/>
        <end position="185"/>
    </location>
</feature>
<keyword evidence="13" id="KW-1185">Reference proteome</keyword>
<dbReference type="GO" id="GO:0006355">
    <property type="term" value="P:regulation of DNA-templated transcription"/>
    <property type="evidence" value="ECO:0007669"/>
    <property type="project" value="InterPro"/>
</dbReference>
<evidence type="ECO:0000256" key="10">
    <source>
        <dbReference type="SAM" id="MobiDB-lite"/>
    </source>
</evidence>
<feature type="compositionally biased region" description="Pro residues" evidence="10">
    <location>
        <begin position="136"/>
        <end position="146"/>
    </location>
</feature>
<dbReference type="GO" id="GO:0005634">
    <property type="term" value="C:nucleus"/>
    <property type="evidence" value="ECO:0007669"/>
    <property type="project" value="UniProtKB-SubCell"/>
</dbReference>
<keyword evidence="4 9" id="KW-0805">Transcription regulation</keyword>
<evidence type="ECO:0000256" key="1">
    <source>
        <dbReference type="ARBA" id="ARBA00004123"/>
    </source>
</evidence>
<comment type="function">
    <text evidence="9">Component of the Mediator complex, a coactivator involved in the regulated transcription of nearly all RNA polymerase II-dependent genes. Mediator functions as a bridge to convey information from gene-specific regulatory proteins to the basal RNA polymerase II transcription machinery. Mediator is recruited to promoters by direct interactions with regulatory proteins and serves as a scaffold for the assembly of a functional preinitiation complex with RNA polymerase II and the general transcription factors.</text>
</comment>
<proteinExistence type="inferred from homology"/>
<feature type="region of interest" description="Disordered" evidence="10">
    <location>
        <begin position="585"/>
        <end position="647"/>
    </location>
</feature>
<comment type="subunit">
    <text evidence="9">Component of the Mediator complex.</text>
</comment>
<evidence type="ECO:0000256" key="3">
    <source>
        <dbReference type="ARBA" id="ARBA00019613"/>
    </source>
</evidence>
<dbReference type="Pfam" id="PF09606">
    <property type="entry name" value="Med15_N"/>
    <property type="match status" value="1"/>
</dbReference>
<gene>
    <name evidence="9" type="primary">MED15</name>
</gene>
<evidence type="ECO:0000256" key="6">
    <source>
        <dbReference type="ARBA" id="ARBA00023163"/>
    </source>
</evidence>
<dbReference type="WBParaSite" id="MBELARI_LOCUS10224">
    <property type="protein sequence ID" value="MBELARI_LOCUS10224"/>
    <property type="gene ID" value="MBELARI_LOCUS10224"/>
</dbReference>
<dbReference type="InterPro" id="IPR019087">
    <property type="entry name" value="Med15_N"/>
</dbReference>
<evidence type="ECO:0000259" key="12">
    <source>
        <dbReference type="Pfam" id="PF21539"/>
    </source>
</evidence>
<reference evidence="14" key="1">
    <citation type="submission" date="2024-02" db="UniProtKB">
        <authorList>
            <consortium name="WormBaseParasite"/>
        </authorList>
    </citation>
    <scope>IDENTIFICATION</scope>
</reference>
<dbReference type="FunFam" id="1.10.246.20:FF:000006">
    <property type="entry name" value="Mediator of RNA polymerase II transcription subunit 15"/>
    <property type="match status" value="1"/>
</dbReference>
<accession>A0AAF3J1F3</accession>
<feature type="compositionally biased region" description="Low complexity" evidence="10">
    <location>
        <begin position="444"/>
        <end position="461"/>
    </location>
</feature>
<sequence>MREFMWVEAEKRRLHDEWRNANAVKLCEEAFWEYSGFWLANFGIGRPPKKLSPFIGMSSEEDWPSQRFRDHVINRLEPELARNRQNAPNLPVPGDARQVEEYVFQKCVSKDEYMRTIAKVINAINCNSKSAAVPPVLQPAPFPSPGQTPQSQQSQGQQGTPNPQYRAGVPPDPQPTQARQQQNGPTGIGTPPSAPAPLPSQNAHQTNQTTMGQPPPQMSSAQPQNPMNQNFGPAPGSGYNPSMLNQQQGGYNQPTYQPNMVKREPPMTPGPQYPSPMGGMRQIDVQGRHYPTTAAPHQGYGMDPNYGPGHGGSVLESLINTPQGGNFQNQSMMGGHPDGRMQQQHPGMGMPGGPIGAQGHLGGQEMNNEQAQYQMKLNTLKPYCHNLRIRSQQCRLEGNLDAAGKLETMLGVLEGRRVVSLEYLSNLESWIHKKADFLNRGVMTSSTGGTPGSRGSPLTATQPPPLQPMGSQSAPFGAPPLQQQPPMAAQPRVQPSMMSPGTGPPQGIDPMVMHDPMQHPGYGYGMGGPGGPPMWAPPNQHPMMMQQQFAPHQMGAGGGPMHGGYRGEHVEHHRPYPIQRPTHMQAQIGQPQGMPPQQGLPQQGPPSLSVYVMPSSSPLSTSSLPTPPCPIPSNQSNNHQIQNQGQSQDETFYGLVDDFLPTPLDTPQGPPPPNAQQRHNAHRGSGMLSETARNELAHLSSRFETDFNQIESHDGNTVIVKIKLKSHNVPLLRLVVPIHYPNGMISVDRAALDIDAYFYDDLQNAVHERLAAPGLRTITQFLETWESTVRQFYMMNTAPQSGTFDDLFSTYDNIIS</sequence>
<evidence type="ECO:0000256" key="9">
    <source>
        <dbReference type="RuleBase" id="RU364148"/>
    </source>
</evidence>
<feature type="compositionally biased region" description="Low complexity" evidence="10">
    <location>
        <begin position="585"/>
        <end position="606"/>
    </location>
</feature>
<feature type="compositionally biased region" description="Low complexity" evidence="10">
    <location>
        <begin position="218"/>
        <end position="227"/>
    </location>
</feature>
<keyword evidence="6 9" id="KW-0804">Transcription</keyword>
<evidence type="ECO:0000256" key="8">
    <source>
        <dbReference type="ARBA" id="ARBA00032016"/>
    </source>
</evidence>
<feature type="region of interest" description="Disordered" evidence="10">
    <location>
        <begin position="135"/>
        <end position="277"/>
    </location>
</feature>
<dbReference type="Gene3D" id="1.10.246.20">
    <property type="entry name" value="Coactivator CBP, KIX domain"/>
    <property type="match status" value="1"/>
</dbReference>
<feature type="compositionally biased region" description="Polar residues" evidence="10">
    <location>
        <begin position="199"/>
        <end position="212"/>
    </location>
</feature>